<protein>
    <recommendedName>
        <fullName evidence="3">DUF169 domain-containing protein</fullName>
    </recommendedName>
</protein>
<dbReference type="Pfam" id="PF02596">
    <property type="entry name" value="DUF169"/>
    <property type="match status" value="1"/>
</dbReference>
<dbReference type="KEGG" id="gtl:EP073_10740"/>
<dbReference type="OrthoDB" id="9779322at2"/>
<evidence type="ECO:0008006" key="3">
    <source>
        <dbReference type="Google" id="ProtNLM"/>
    </source>
</evidence>
<name>A0A3R5XYH7_9BACT</name>
<gene>
    <name evidence="1" type="ORF">EP073_10740</name>
</gene>
<dbReference type="EMBL" id="CP035108">
    <property type="protein sequence ID" value="QAR33859.1"/>
    <property type="molecule type" value="Genomic_DNA"/>
</dbReference>
<proteinExistence type="predicted"/>
<accession>A0A3R5XYH7</accession>
<evidence type="ECO:0000313" key="2">
    <source>
        <dbReference type="Proteomes" id="UP000287502"/>
    </source>
</evidence>
<keyword evidence="2" id="KW-1185">Reference proteome</keyword>
<sequence length="270" mass="29345">MKSRLAESVRLGFEPVATLWTDEAPEGAIAFGEGKTGCVISLMASAAKGKIGVTDSKRFGCPGAGVGLGYGDCYTNVFPGGRECFCHFLSSGNEGFPKGEAVISGMKGRAPEHFLRHFSHGERYIKNPELTEDFVDTVGFINLDKMTVFKPLSMVDPEKETPVSVTFVCKPAQLSAMVIMCNYFRKGIENVKAPFGAGCHSVGILTYKEAGSENPKGVIGMFDITARKTIKKSLGEDVLTFSMPYSLFLEMEANVEGSFLEEDQWKELIS</sequence>
<reference evidence="1 2" key="1">
    <citation type="submission" date="2019-01" db="EMBL/GenBank/DDBJ databases">
        <title>Geovibrio thiophilus DSM 11263, complete genome.</title>
        <authorList>
            <person name="Spring S."/>
            <person name="Bunk B."/>
            <person name="Sproer C."/>
        </authorList>
    </citation>
    <scope>NUCLEOTIDE SEQUENCE [LARGE SCALE GENOMIC DNA]</scope>
    <source>
        <strain evidence="1 2">DSM 11263</strain>
    </source>
</reference>
<dbReference type="InterPro" id="IPR003748">
    <property type="entry name" value="DUF169"/>
</dbReference>
<organism evidence="1 2">
    <name type="scientific">Geovibrio thiophilus</name>
    <dbReference type="NCBI Taxonomy" id="139438"/>
    <lineage>
        <taxon>Bacteria</taxon>
        <taxon>Pseudomonadati</taxon>
        <taxon>Deferribacterota</taxon>
        <taxon>Deferribacteres</taxon>
        <taxon>Deferribacterales</taxon>
        <taxon>Geovibrionaceae</taxon>
        <taxon>Geovibrio</taxon>
    </lineage>
</organism>
<dbReference type="AlphaFoldDB" id="A0A3R5XYH7"/>
<dbReference type="Proteomes" id="UP000287502">
    <property type="component" value="Chromosome"/>
</dbReference>
<dbReference type="RefSeq" id="WP_128467144.1">
    <property type="nucleotide sequence ID" value="NZ_CP035108.1"/>
</dbReference>
<evidence type="ECO:0000313" key="1">
    <source>
        <dbReference type="EMBL" id="QAR33859.1"/>
    </source>
</evidence>